<dbReference type="AlphaFoldDB" id="A0A9P8TRG6"/>
<evidence type="ECO:0000313" key="3">
    <source>
        <dbReference type="Proteomes" id="UP000774326"/>
    </source>
</evidence>
<name>A0A9P8TRG6_WICPI</name>
<organism evidence="2 3">
    <name type="scientific">Wickerhamomyces pijperi</name>
    <name type="common">Yeast</name>
    <name type="synonym">Pichia pijperi</name>
    <dbReference type="NCBI Taxonomy" id="599730"/>
    <lineage>
        <taxon>Eukaryota</taxon>
        <taxon>Fungi</taxon>
        <taxon>Dikarya</taxon>
        <taxon>Ascomycota</taxon>
        <taxon>Saccharomycotina</taxon>
        <taxon>Saccharomycetes</taxon>
        <taxon>Phaffomycetales</taxon>
        <taxon>Wickerhamomycetaceae</taxon>
        <taxon>Wickerhamomyces</taxon>
    </lineage>
</organism>
<dbReference type="OrthoDB" id="5598443at2759"/>
<evidence type="ECO:0000256" key="1">
    <source>
        <dbReference type="SAM" id="MobiDB-lite"/>
    </source>
</evidence>
<sequence>MELWLILDSNSWKSETKTHVLKGIVTQDLINNDGGTGISHGESFTNNTTKESLTTCGTEQVHVTSNDVFIRLELGVRWRSQDQLTTTQPLPDIIVSVTFQVQSDTRSQLFAVANHLIDRSVTQLSHELSQIVDQVVEEVDHVFWRTFELLSQDWVLSGDTDRTRVQVALSHHDTTHRDQWDSGKGEAFGTQENSHSQVEGGSQLTVGLKNQVPSQVVQNQRLLSFTKTQFPSGTSVQDRRDWRSTSATVMTRDQDVISLGLSNTTGNDPDTQFGHQLDRDPGSWIGALQVVNQLFQIFNGVNVMMLRRRDKLDVWIGTPGLGDFLGDFLNVGDFTTLTRLSTLGNLDLQLVTVGKVVRRDTESGRGNLLDTRLHIFCVAREQSVRITTFTTVGLGVHLLLGVSFKSVDVFVTDSLLQRRDDGRIIGVLGPTVSPMPGTGFRQDVWLDGFSGRVPQLVQSEGVLSQVFKRDTLDSRGRAFETHIDDGVVDTQGFKDLGTFVRVQSGDTHLSHDLVDTSVDGRDIVLDELFIGQVLVTDQPFFVDSHDRLHGEVWVNGIDTVTQ</sequence>
<reference evidence="2" key="2">
    <citation type="submission" date="2021-01" db="EMBL/GenBank/DDBJ databases">
        <authorList>
            <person name="Schikora-Tamarit M.A."/>
        </authorList>
    </citation>
    <scope>NUCLEOTIDE SEQUENCE</scope>
    <source>
        <strain evidence="2">CBS2887</strain>
    </source>
</reference>
<comment type="caution">
    <text evidence="2">The sequence shown here is derived from an EMBL/GenBank/DDBJ whole genome shotgun (WGS) entry which is preliminary data.</text>
</comment>
<feature type="compositionally biased region" description="Basic and acidic residues" evidence="1">
    <location>
        <begin position="175"/>
        <end position="184"/>
    </location>
</feature>
<dbReference type="Proteomes" id="UP000774326">
    <property type="component" value="Unassembled WGS sequence"/>
</dbReference>
<evidence type="ECO:0000313" key="2">
    <source>
        <dbReference type="EMBL" id="KAH3688174.1"/>
    </source>
</evidence>
<reference evidence="2" key="1">
    <citation type="journal article" date="2021" name="Open Biol.">
        <title>Shared evolutionary footprints suggest mitochondrial oxidative damage underlies multiple complex I losses in fungi.</title>
        <authorList>
            <person name="Schikora-Tamarit M.A."/>
            <person name="Marcet-Houben M."/>
            <person name="Nosek J."/>
            <person name="Gabaldon T."/>
        </authorList>
    </citation>
    <scope>NUCLEOTIDE SEQUENCE</scope>
    <source>
        <strain evidence="2">CBS2887</strain>
    </source>
</reference>
<protein>
    <submittedName>
        <fullName evidence="2">Uncharacterized protein</fullName>
    </submittedName>
</protein>
<accession>A0A9P8TRG6</accession>
<gene>
    <name evidence="2" type="ORF">WICPIJ_000816</name>
</gene>
<feature type="region of interest" description="Disordered" evidence="1">
    <location>
        <begin position="175"/>
        <end position="196"/>
    </location>
</feature>
<dbReference type="AntiFam" id="ANF00199">
    <property type="entry name" value="Shadow ORF (opposite gltB)"/>
</dbReference>
<proteinExistence type="predicted"/>
<keyword evidence="3" id="KW-1185">Reference proteome</keyword>
<dbReference type="EMBL" id="JAEUBG010000470">
    <property type="protein sequence ID" value="KAH3688174.1"/>
    <property type="molecule type" value="Genomic_DNA"/>
</dbReference>